<evidence type="ECO:0000256" key="2">
    <source>
        <dbReference type="SAM" id="Phobius"/>
    </source>
</evidence>
<proteinExistence type="predicted"/>
<keyword evidence="2" id="KW-0472">Membrane</keyword>
<accession>A0AA39GLW3</accession>
<dbReference type="Proteomes" id="UP001175261">
    <property type="component" value="Unassembled WGS sequence"/>
</dbReference>
<protein>
    <submittedName>
        <fullName evidence="3">Uncharacterized protein</fullName>
    </submittedName>
</protein>
<organism evidence="3 4">
    <name type="scientific">Sarocladium strictum</name>
    <name type="common">Black bundle disease fungus</name>
    <name type="synonym">Acremonium strictum</name>
    <dbReference type="NCBI Taxonomy" id="5046"/>
    <lineage>
        <taxon>Eukaryota</taxon>
        <taxon>Fungi</taxon>
        <taxon>Dikarya</taxon>
        <taxon>Ascomycota</taxon>
        <taxon>Pezizomycotina</taxon>
        <taxon>Sordariomycetes</taxon>
        <taxon>Hypocreomycetidae</taxon>
        <taxon>Hypocreales</taxon>
        <taxon>Sarocladiaceae</taxon>
        <taxon>Sarocladium</taxon>
    </lineage>
</organism>
<gene>
    <name evidence="3" type="ORF">NLU13_2986</name>
</gene>
<keyword evidence="2" id="KW-0812">Transmembrane</keyword>
<feature type="compositionally biased region" description="Low complexity" evidence="1">
    <location>
        <begin position="413"/>
        <end position="423"/>
    </location>
</feature>
<reference evidence="3" key="1">
    <citation type="submission" date="2022-10" db="EMBL/GenBank/DDBJ databases">
        <title>Determination and structural analysis of whole genome sequence of Sarocladium strictum F4-1.</title>
        <authorList>
            <person name="Hu L."/>
            <person name="Jiang Y."/>
        </authorList>
    </citation>
    <scope>NUCLEOTIDE SEQUENCE</scope>
    <source>
        <strain evidence="3">F4-1</strain>
    </source>
</reference>
<keyword evidence="4" id="KW-1185">Reference proteome</keyword>
<feature type="region of interest" description="Disordered" evidence="1">
    <location>
        <begin position="412"/>
        <end position="483"/>
    </location>
</feature>
<dbReference type="AlphaFoldDB" id="A0AA39GLW3"/>
<feature type="transmembrane region" description="Helical" evidence="2">
    <location>
        <begin position="12"/>
        <end position="37"/>
    </location>
</feature>
<keyword evidence="2" id="KW-1133">Transmembrane helix</keyword>
<feature type="compositionally biased region" description="Basic residues" evidence="1">
    <location>
        <begin position="447"/>
        <end position="457"/>
    </location>
</feature>
<name>A0AA39GLW3_SARSR</name>
<feature type="transmembrane region" description="Helical" evidence="2">
    <location>
        <begin position="262"/>
        <end position="282"/>
    </location>
</feature>
<feature type="transmembrane region" description="Helical" evidence="2">
    <location>
        <begin position="302"/>
        <end position="324"/>
    </location>
</feature>
<feature type="transmembrane region" description="Helical" evidence="2">
    <location>
        <begin position="234"/>
        <end position="255"/>
    </location>
</feature>
<feature type="transmembrane region" description="Helical" evidence="2">
    <location>
        <begin position="174"/>
        <end position="197"/>
    </location>
</feature>
<sequence length="519" mass="56275">MAPIPLQPSIDYVALGLVGGHVALATFLTFEVGRSLYRSYRALGPTQDTRGRLTRRATLLPIFATLAAVSLFSAAYSTERYATLSYKVWASQRDFKLPTRFYGPGGIFPLGENATEVHLTRWLSDTPLHLDAVEIAAEKARRFWWGQQIDLGLISWSMLLAVEGRRRNIPLLWSYLALGQLVSLSFAQNLFFVALILTPTPLPLLDYGTLPVSRYVRWKNAIFPPKPVNWMPHAFLYFPLLTINFTVLSAMPLLANTPSLKYFVLVTRALTYAPLALPNLVPVSWGVQHSHPHQAYAAYIKLFNFISAAALLLHVKATVLGLAYNAPATHQHRHSIHLPFDVEKRSSWERTSGAFGRLLGATADHPVVGGIGRDVLLSALSIGLWAAVRAIDVSGVLAATIPFYGLHRDGELPLEPASSPAPSKRGKPKAITTGINGTHEVDEKGSVRKRGKSRKSKSVADAPYEPSPSETASAAEGDALPGGDHVVDYEPAALAWGLTTVGGLGVGSAGVLGAECIAR</sequence>
<dbReference type="EMBL" id="JAPDFR010000002">
    <property type="protein sequence ID" value="KAK0389411.1"/>
    <property type="molecule type" value="Genomic_DNA"/>
</dbReference>
<evidence type="ECO:0000256" key="1">
    <source>
        <dbReference type="SAM" id="MobiDB-lite"/>
    </source>
</evidence>
<evidence type="ECO:0000313" key="3">
    <source>
        <dbReference type="EMBL" id="KAK0389411.1"/>
    </source>
</evidence>
<comment type="caution">
    <text evidence="3">The sequence shown here is derived from an EMBL/GenBank/DDBJ whole genome shotgun (WGS) entry which is preliminary data.</text>
</comment>
<evidence type="ECO:0000313" key="4">
    <source>
        <dbReference type="Proteomes" id="UP001175261"/>
    </source>
</evidence>